<keyword evidence="2" id="KW-1185">Reference proteome</keyword>
<gene>
    <name evidence="1" type="ORF">C5167_000851</name>
</gene>
<dbReference type="Proteomes" id="UP000316621">
    <property type="component" value="Chromosome 9"/>
</dbReference>
<evidence type="ECO:0000313" key="2">
    <source>
        <dbReference type="Proteomes" id="UP000316621"/>
    </source>
</evidence>
<accession>A0A4Y7KTL6</accession>
<proteinExistence type="predicted"/>
<name>A0A4Y7KTL6_PAPSO</name>
<protein>
    <submittedName>
        <fullName evidence="1">Uncharacterized protein</fullName>
    </submittedName>
</protein>
<dbReference type="EMBL" id="CM010723">
    <property type="protein sequence ID" value="RZC76683.1"/>
    <property type="molecule type" value="Genomic_DNA"/>
</dbReference>
<evidence type="ECO:0000313" key="1">
    <source>
        <dbReference type="EMBL" id="RZC76683.1"/>
    </source>
</evidence>
<sequence>MKLREEKWRQLFETSLSEIDEHGEEEGWLRSKLEDESVVDQKNGSNYELVMLNGIDGFLEKEKNELLLFQIDKKFKMRIGVMGIDA</sequence>
<reference evidence="1 2" key="1">
    <citation type="journal article" date="2018" name="Science">
        <title>The opium poppy genome and morphinan production.</title>
        <authorList>
            <person name="Guo L."/>
            <person name="Winzer T."/>
            <person name="Yang X."/>
            <person name="Li Y."/>
            <person name="Ning Z."/>
            <person name="He Z."/>
            <person name="Teodor R."/>
            <person name="Lu Y."/>
            <person name="Bowser T.A."/>
            <person name="Graham I.A."/>
            <person name="Ye K."/>
        </authorList>
    </citation>
    <scope>NUCLEOTIDE SEQUENCE [LARGE SCALE GENOMIC DNA]</scope>
    <source>
        <strain evidence="2">cv. HN1</strain>
        <tissue evidence="1">Leaves</tissue>
    </source>
</reference>
<dbReference type="AlphaFoldDB" id="A0A4Y7KTL6"/>
<organism evidence="1 2">
    <name type="scientific">Papaver somniferum</name>
    <name type="common">Opium poppy</name>
    <dbReference type="NCBI Taxonomy" id="3469"/>
    <lineage>
        <taxon>Eukaryota</taxon>
        <taxon>Viridiplantae</taxon>
        <taxon>Streptophyta</taxon>
        <taxon>Embryophyta</taxon>
        <taxon>Tracheophyta</taxon>
        <taxon>Spermatophyta</taxon>
        <taxon>Magnoliopsida</taxon>
        <taxon>Ranunculales</taxon>
        <taxon>Papaveraceae</taxon>
        <taxon>Papaveroideae</taxon>
        <taxon>Papaver</taxon>
    </lineage>
</organism>
<dbReference type="Gramene" id="RZC76683">
    <property type="protein sequence ID" value="RZC76683"/>
    <property type="gene ID" value="C5167_000851"/>
</dbReference>